<evidence type="ECO:0000313" key="2">
    <source>
        <dbReference type="EMBL" id="ONF97466.1"/>
    </source>
</evidence>
<keyword evidence="3" id="KW-1185">Reference proteome</keyword>
<dbReference type="Proteomes" id="UP000188729">
    <property type="component" value="Unassembled WGS sequence"/>
</dbReference>
<dbReference type="AlphaFoldDB" id="A0A1V2EXS4"/>
<name>A0A1V2EXS4_9SPHN</name>
<dbReference type="Pfam" id="PF11154">
    <property type="entry name" value="DUF2934"/>
    <property type="match status" value="1"/>
</dbReference>
<evidence type="ECO:0008006" key="4">
    <source>
        <dbReference type="Google" id="ProtNLM"/>
    </source>
</evidence>
<evidence type="ECO:0000313" key="3">
    <source>
        <dbReference type="Proteomes" id="UP000188729"/>
    </source>
</evidence>
<evidence type="ECO:0000256" key="1">
    <source>
        <dbReference type="SAM" id="MobiDB-lite"/>
    </source>
</evidence>
<feature type="compositionally biased region" description="Polar residues" evidence="1">
    <location>
        <begin position="82"/>
        <end position="101"/>
    </location>
</feature>
<proteinExistence type="predicted"/>
<dbReference type="InterPro" id="IPR021327">
    <property type="entry name" value="DUF2934"/>
</dbReference>
<feature type="compositionally biased region" description="Basic and acidic residues" evidence="1">
    <location>
        <begin position="1"/>
        <end position="41"/>
    </location>
</feature>
<organism evidence="2 3">
    <name type="scientific">Sphingomonas jeddahensis</name>
    <dbReference type="NCBI Taxonomy" id="1915074"/>
    <lineage>
        <taxon>Bacteria</taxon>
        <taxon>Pseudomonadati</taxon>
        <taxon>Pseudomonadota</taxon>
        <taxon>Alphaproteobacteria</taxon>
        <taxon>Sphingomonadales</taxon>
        <taxon>Sphingomonadaceae</taxon>
        <taxon>Sphingomonas</taxon>
    </lineage>
</organism>
<feature type="region of interest" description="Disordered" evidence="1">
    <location>
        <begin position="1"/>
        <end position="142"/>
    </location>
</feature>
<reference evidence="2 3" key="1">
    <citation type="submission" date="2016-11" db="EMBL/GenBank/DDBJ databases">
        <title>Genome sequence of Sphingomonas jeddahensis G39.</title>
        <authorList>
            <person name="Poehlein A."/>
            <person name="Wuebbeler J.H."/>
            <person name="Steinbuechel A."/>
            <person name="Daniel R."/>
        </authorList>
    </citation>
    <scope>NUCLEOTIDE SEQUENCE [LARGE SCALE GENOMIC DNA]</scope>
    <source>
        <strain evidence="2 3">G39</strain>
    </source>
</reference>
<feature type="compositionally biased region" description="Basic residues" evidence="1">
    <location>
        <begin position="130"/>
        <end position="142"/>
    </location>
</feature>
<dbReference type="RefSeq" id="WP_076742936.1">
    <property type="nucleotide sequence ID" value="NZ_MPSB01000001.1"/>
</dbReference>
<dbReference type="EMBL" id="MPSB01000001">
    <property type="protein sequence ID" value="ONF97466.1"/>
    <property type="molecule type" value="Genomic_DNA"/>
</dbReference>
<gene>
    <name evidence="2" type="ORF">SPHI_00960</name>
</gene>
<sequence length="142" mass="14938">MADEREHKIRERAYRIWQDEGQPEGREQAHWAQAEQEHGTGDDVSTDLADNEPAYRDALISDAGADLPFGEPADTGAADEQAAQTDSDQLQTAPPQTTAAESTAGGAPETRVASASGAIEPPAAAAPTKKGARGKVRTKTSN</sequence>
<accession>A0A1V2EXS4</accession>
<feature type="compositionally biased region" description="Low complexity" evidence="1">
    <location>
        <begin position="113"/>
        <end position="129"/>
    </location>
</feature>
<protein>
    <recommendedName>
        <fullName evidence="4">DUF2934 domain-containing protein</fullName>
    </recommendedName>
</protein>
<dbReference type="STRING" id="1915074.SPHI_00960"/>
<comment type="caution">
    <text evidence="2">The sequence shown here is derived from an EMBL/GenBank/DDBJ whole genome shotgun (WGS) entry which is preliminary data.</text>
</comment>